<dbReference type="Proteomes" id="UP001526147">
    <property type="component" value="Unassembled WGS sequence"/>
</dbReference>
<organism evidence="1 2">
    <name type="scientific">Metabacillus halosaccharovorans</name>
    <dbReference type="NCBI Taxonomy" id="930124"/>
    <lineage>
        <taxon>Bacteria</taxon>
        <taxon>Bacillati</taxon>
        <taxon>Bacillota</taxon>
        <taxon>Bacilli</taxon>
        <taxon>Bacillales</taxon>
        <taxon>Bacillaceae</taxon>
        <taxon>Metabacillus</taxon>
    </lineage>
</organism>
<dbReference type="EMBL" id="JAOYEY010000047">
    <property type="protein sequence ID" value="MCV9887421.1"/>
    <property type="molecule type" value="Genomic_DNA"/>
</dbReference>
<name>A0ABT3DLK0_9BACI</name>
<protein>
    <recommendedName>
        <fullName evidence="3">50S ribosomal protein L29</fullName>
    </recommendedName>
</protein>
<reference evidence="1 2" key="1">
    <citation type="submission" date="2022-10" db="EMBL/GenBank/DDBJ databases">
        <title>Draft genome assembly of moderately radiation resistant bacterium Metabacillus halosaccharovorans.</title>
        <authorList>
            <person name="Pal S."/>
            <person name="Gopinathan A."/>
        </authorList>
    </citation>
    <scope>NUCLEOTIDE SEQUENCE [LARGE SCALE GENOMIC DNA]</scope>
    <source>
        <strain evidence="1 2">VITHBRA001</strain>
    </source>
</reference>
<evidence type="ECO:0000313" key="1">
    <source>
        <dbReference type="EMBL" id="MCV9887421.1"/>
    </source>
</evidence>
<dbReference type="RefSeq" id="WP_078434543.1">
    <property type="nucleotide sequence ID" value="NZ_JAOYEY010000047.1"/>
</dbReference>
<comment type="caution">
    <text evidence="1">The sequence shown here is derived from an EMBL/GenBank/DDBJ whole genome shotgun (WGS) entry which is preliminary data.</text>
</comment>
<evidence type="ECO:0008006" key="3">
    <source>
        <dbReference type="Google" id="ProtNLM"/>
    </source>
</evidence>
<evidence type="ECO:0000313" key="2">
    <source>
        <dbReference type="Proteomes" id="UP001526147"/>
    </source>
</evidence>
<proteinExistence type="predicted"/>
<sequence length="60" mass="7083">MSEEKTLLTKEEQALIDKLENEMLFALSSAHVKFYKNEIQTIISQAKRRQAFLTKYAYEL</sequence>
<accession>A0ABT3DLK0</accession>
<keyword evidence="2" id="KW-1185">Reference proteome</keyword>
<gene>
    <name evidence="1" type="ORF">OIH86_17425</name>
</gene>